<comment type="caution">
    <text evidence="2">The sequence shown here is derived from an EMBL/GenBank/DDBJ whole genome shotgun (WGS) entry which is preliminary data.</text>
</comment>
<feature type="compositionally biased region" description="Pro residues" evidence="1">
    <location>
        <begin position="106"/>
        <end position="115"/>
    </location>
</feature>
<feature type="compositionally biased region" description="Pro residues" evidence="1">
    <location>
        <begin position="56"/>
        <end position="67"/>
    </location>
</feature>
<proteinExistence type="predicted"/>
<accession>A0ABD0RIS9</accession>
<evidence type="ECO:0000313" key="2">
    <source>
        <dbReference type="EMBL" id="KAL0198435.1"/>
    </source>
</evidence>
<feature type="non-terminal residue" evidence="2">
    <location>
        <position position="132"/>
    </location>
</feature>
<reference evidence="2 3" key="1">
    <citation type="submission" date="2024-05" db="EMBL/GenBank/DDBJ databases">
        <title>Genome sequencing and assembly of Indian major carp, Cirrhinus mrigala (Hamilton, 1822).</title>
        <authorList>
            <person name="Mohindra V."/>
            <person name="Chowdhury L.M."/>
            <person name="Lal K."/>
            <person name="Jena J.K."/>
        </authorList>
    </citation>
    <scope>NUCLEOTIDE SEQUENCE [LARGE SCALE GENOMIC DNA]</scope>
    <source>
        <strain evidence="2">CM1030</strain>
        <tissue evidence="2">Blood</tissue>
    </source>
</reference>
<gene>
    <name evidence="2" type="ORF">M9458_006975</name>
</gene>
<feature type="compositionally biased region" description="Pro residues" evidence="1">
    <location>
        <begin position="76"/>
        <end position="88"/>
    </location>
</feature>
<name>A0ABD0RIS9_CIRMR</name>
<dbReference type="Proteomes" id="UP001529510">
    <property type="component" value="Unassembled WGS sequence"/>
</dbReference>
<protein>
    <submittedName>
        <fullName evidence="2">Uncharacterized protein</fullName>
    </submittedName>
</protein>
<evidence type="ECO:0000256" key="1">
    <source>
        <dbReference type="SAM" id="MobiDB-lite"/>
    </source>
</evidence>
<feature type="compositionally biased region" description="Pro residues" evidence="1">
    <location>
        <begin position="1"/>
        <end position="17"/>
    </location>
</feature>
<feature type="region of interest" description="Disordered" evidence="1">
    <location>
        <begin position="1"/>
        <end position="132"/>
    </location>
</feature>
<evidence type="ECO:0000313" key="3">
    <source>
        <dbReference type="Proteomes" id="UP001529510"/>
    </source>
</evidence>
<dbReference type="AlphaFoldDB" id="A0ABD0RIS9"/>
<feature type="non-terminal residue" evidence="2">
    <location>
        <position position="1"/>
    </location>
</feature>
<feature type="compositionally biased region" description="Polar residues" evidence="1">
    <location>
        <begin position="28"/>
        <end position="50"/>
    </location>
</feature>
<keyword evidence="3" id="KW-1185">Reference proteome</keyword>
<dbReference type="EMBL" id="JAMKFB020000003">
    <property type="protein sequence ID" value="KAL0198435.1"/>
    <property type="molecule type" value="Genomic_DNA"/>
</dbReference>
<organism evidence="2 3">
    <name type="scientific">Cirrhinus mrigala</name>
    <name type="common">Mrigala</name>
    <dbReference type="NCBI Taxonomy" id="683832"/>
    <lineage>
        <taxon>Eukaryota</taxon>
        <taxon>Metazoa</taxon>
        <taxon>Chordata</taxon>
        <taxon>Craniata</taxon>
        <taxon>Vertebrata</taxon>
        <taxon>Euteleostomi</taxon>
        <taxon>Actinopterygii</taxon>
        <taxon>Neopterygii</taxon>
        <taxon>Teleostei</taxon>
        <taxon>Ostariophysi</taxon>
        <taxon>Cypriniformes</taxon>
        <taxon>Cyprinidae</taxon>
        <taxon>Labeoninae</taxon>
        <taxon>Labeonini</taxon>
        <taxon>Cirrhinus</taxon>
    </lineage>
</organism>
<sequence length="132" mass="13717">TKKQAPAPPKQAAPPTPQNVKVAPNQPTPIQSSSLSTSQPLIAPRRNNQTPIQAPNHPPPQPPPQPPSQSIEEAQPSPPRTPTPPGTPPYDGSQPRPRPTPRARPKPAGPPPPQPNSDGANGVCVSGSKIIS</sequence>